<organism evidence="2 3">
    <name type="scientific">Ramlibacter aquaticus</name>
    <dbReference type="NCBI Taxonomy" id="2780094"/>
    <lineage>
        <taxon>Bacteria</taxon>
        <taxon>Pseudomonadati</taxon>
        <taxon>Pseudomonadota</taxon>
        <taxon>Betaproteobacteria</taxon>
        <taxon>Burkholderiales</taxon>
        <taxon>Comamonadaceae</taxon>
        <taxon>Ramlibacter</taxon>
    </lineage>
</organism>
<reference evidence="2 3" key="1">
    <citation type="submission" date="2020-10" db="EMBL/GenBank/DDBJ databases">
        <title>Draft genome of Ramlibacter aquaticus LMG 30558.</title>
        <authorList>
            <person name="Props R."/>
        </authorList>
    </citation>
    <scope>NUCLEOTIDE SEQUENCE [LARGE SCALE GENOMIC DNA]</scope>
    <source>
        <strain evidence="2 3">LMG 30558</strain>
    </source>
</reference>
<dbReference type="NCBIfam" id="TIGR02532">
    <property type="entry name" value="IV_pilin_GFxxxE"/>
    <property type="match status" value="1"/>
</dbReference>
<accession>A0ABR9SAB5</accession>
<keyword evidence="1" id="KW-0472">Membrane</keyword>
<dbReference type="PROSITE" id="PS00409">
    <property type="entry name" value="PROKAR_NTER_METHYL"/>
    <property type="match status" value="1"/>
</dbReference>
<dbReference type="RefSeq" id="WP_193778846.1">
    <property type="nucleotide sequence ID" value="NZ_JADDOJ010000004.1"/>
</dbReference>
<proteinExistence type="predicted"/>
<evidence type="ECO:0000256" key="1">
    <source>
        <dbReference type="SAM" id="Phobius"/>
    </source>
</evidence>
<dbReference type="EMBL" id="JADDOJ010000004">
    <property type="protein sequence ID" value="MBE7939293.1"/>
    <property type="molecule type" value="Genomic_DNA"/>
</dbReference>
<keyword evidence="3" id="KW-1185">Reference proteome</keyword>
<dbReference type="Proteomes" id="UP000715965">
    <property type="component" value="Unassembled WGS sequence"/>
</dbReference>
<evidence type="ECO:0000313" key="2">
    <source>
        <dbReference type="EMBL" id="MBE7939293.1"/>
    </source>
</evidence>
<gene>
    <name evidence="2" type="ORF">IM725_01745</name>
</gene>
<dbReference type="InterPro" id="IPR012902">
    <property type="entry name" value="N_methyl_site"/>
</dbReference>
<feature type="transmembrane region" description="Helical" evidence="1">
    <location>
        <begin position="12"/>
        <end position="38"/>
    </location>
</feature>
<dbReference type="Pfam" id="PF07963">
    <property type="entry name" value="N_methyl"/>
    <property type="match status" value="1"/>
</dbReference>
<evidence type="ECO:0000313" key="3">
    <source>
        <dbReference type="Proteomes" id="UP000715965"/>
    </source>
</evidence>
<keyword evidence="1" id="KW-1133">Transmembrane helix</keyword>
<protein>
    <submittedName>
        <fullName evidence="2">Prepilin-type N-terminal cleavage/methylation domain-containing protein</fullName>
    </submittedName>
</protein>
<comment type="caution">
    <text evidence="2">The sequence shown here is derived from an EMBL/GenBank/DDBJ whole genome shotgun (WGS) entry which is preliminary data.</text>
</comment>
<dbReference type="SUPFAM" id="SSF54523">
    <property type="entry name" value="Pili subunits"/>
    <property type="match status" value="1"/>
</dbReference>
<sequence>MRQRFNSRPTSQGFTLIELVITLILLGILAVLSSSIFYDNVQTSVVRNKAQGTADQGRYVMERIARELREIKYDTTAGAYSITSSLSGTQTSLIFTRSVPNAANTAFTDTPIALCYNSATKTLSLNYNATACPTTTPTAVLTTQAAGFSLVFADGNNNLSTGTIAITTATVRGIEVTLQMLDSGGTLPSGQAINQTMRVSLRNL</sequence>
<dbReference type="InterPro" id="IPR045584">
    <property type="entry name" value="Pilin-like"/>
</dbReference>
<keyword evidence="1" id="KW-0812">Transmembrane</keyword>
<name>A0ABR9SAB5_9BURK</name>